<name>D0NI58_PHYIT</name>
<dbReference type="InParanoid" id="D0NI58"/>
<keyword evidence="3" id="KW-1185">Reference proteome</keyword>
<dbReference type="HOGENOM" id="CLU_2745536_0_0_1"/>
<evidence type="ECO:0000313" key="3">
    <source>
        <dbReference type="Proteomes" id="UP000006643"/>
    </source>
</evidence>
<dbReference type="RefSeq" id="XP_002901157.1">
    <property type="nucleotide sequence ID" value="XM_002901111.1"/>
</dbReference>
<protein>
    <submittedName>
        <fullName evidence="2">Uncharacterized protein</fullName>
    </submittedName>
</protein>
<dbReference type="AlphaFoldDB" id="D0NI58"/>
<dbReference type="Proteomes" id="UP000006643">
    <property type="component" value="Unassembled WGS sequence"/>
</dbReference>
<organism evidence="2 3">
    <name type="scientific">Phytophthora infestans (strain T30-4)</name>
    <name type="common">Potato late blight agent</name>
    <dbReference type="NCBI Taxonomy" id="403677"/>
    <lineage>
        <taxon>Eukaryota</taxon>
        <taxon>Sar</taxon>
        <taxon>Stramenopiles</taxon>
        <taxon>Oomycota</taxon>
        <taxon>Peronosporomycetes</taxon>
        <taxon>Peronosporales</taxon>
        <taxon>Peronosporaceae</taxon>
        <taxon>Phytophthora</taxon>
    </lineage>
</organism>
<dbReference type="KEGG" id="pif:PITG_11613"/>
<dbReference type="EMBL" id="DS028139">
    <property type="protein sequence ID" value="EEY59143.1"/>
    <property type="molecule type" value="Genomic_DNA"/>
</dbReference>
<dbReference type="VEuPathDB" id="FungiDB:PITG_11613"/>
<evidence type="ECO:0000256" key="1">
    <source>
        <dbReference type="SAM" id="MobiDB-lite"/>
    </source>
</evidence>
<feature type="region of interest" description="Disordered" evidence="1">
    <location>
        <begin position="1"/>
        <end position="24"/>
    </location>
</feature>
<reference evidence="3" key="1">
    <citation type="journal article" date="2009" name="Nature">
        <title>Genome sequence and analysis of the Irish potato famine pathogen Phytophthora infestans.</title>
        <authorList>
            <consortium name="The Broad Institute Genome Sequencing Platform"/>
            <person name="Haas B.J."/>
            <person name="Kamoun S."/>
            <person name="Zody M.C."/>
            <person name="Jiang R.H."/>
            <person name="Handsaker R.E."/>
            <person name="Cano L.M."/>
            <person name="Grabherr M."/>
            <person name="Kodira C.D."/>
            <person name="Raffaele S."/>
            <person name="Torto-Alalibo T."/>
            <person name="Bozkurt T.O."/>
            <person name="Ah-Fong A.M."/>
            <person name="Alvarado L."/>
            <person name="Anderson V.L."/>
            <person name="Armstrong M.R."/>
            <person name="Avrova A."/>
            <person name="Baxter L."/>
            <person name="Beynon J."/>
            <person name="Boevink P.C."/>
            <person name="Bollmann S.R."/>
            <person name="Bos J.I."/>
            <person name="Bulone V."/>
            <person name="Cai G."/>
            <person name="Cakir C."/>
            <person name="Carrington J.C."/>
            <person name="Chawner M."/>
            <person name="Conti L."/>
            <person name="Costanzo S."/>
            <person name="Ewan R."/>
            <person name="Fahlgren N."/>
            <person name="Fischbach M.A."/>
            <person name="Fugelstad J."/>
            <person name="Gilroy E.M."/>
            <person name="Gnerre S."/>
            <person name="Green P.J."/>
            <person name="Grenville-Briggs L.J."/>
            <person name="Griffith J."/>
            <person name="Grunwald N.J."/>
            <person name="Horn K."/>
            <person name="Horner N.R."/>
            <person name="Hu C.H."/>
            <person name="Huitema E."/>
            <person name="Jeong D.H."/>
            <person name="Jones A.M."/>
            <person name="Jones J.D."/>
            <person name="Jones R.W."/>
            <person name="Karlsson E.K."/>
            <person name="Kunjeti S.G."/>
            <person name="Lamour K."/>
            <person name="Liu Z."/>
            <person name="Ma L."/>
            <person name="Maclean D."/>
            <person name="Chibucos M.C."/>
            <person name="McDonald H."/>
            <person name="McWalters J."/>
            <person name="Meijer H.J."/>
            <person name="Morgan W."/>
            <person name="Morris P.F."/>
            <person name="Munro C.A."/>
            <person name="O'Neill K."/>
            <person name="Ospina-Giraldo M."/>
            <person name="Pinzon A."/>
            <person name="Pritchard L."/>
            <person name="Ramsahoye B."/>
            <person name="Ren Q."/>
            <person name="Restrepo S."/>
            <person name="Roy S."/>
            <person name="Sadanandom A."/>
            <person name="Savidor A."/>
            <person name="Schornack S."/>
            <person name="Schwartz D.C."/>
            <person name="Schumann U.D."/>
            <person name="Schwessinger B."/>
            <person name="Seyer L."/>
            <person name="Sharpe T."/>
            <person name="Silvar C."/>
            <person name="Song J."/>
            <person name="Studholme D.J."/>
            <person name="Sykes S."/>
            <person name="Thines M."/>
            <person name="van de Vondervoort P.J."/>
            <person name="Phuntumart V."/>
            <person name="Wawra S."/>
            <person name="Weide R."/>
            <person name="Win J."/>
            <person name="Young C."/>
            <person name="Zhou S."/>
            <person name="Fry W."/>
            <person name="Meyers B.C."/>
            <person name="van West P."/>
            <person name="Ristaino J."/>
            <person name="Govers F."/>
            <person name="Birch P.R."/>
            <person name="Whisson S.C."/>
            <person name="Judelson H.S."/>
            <person name="Nusbaum C."/>
        </authorList>
    </citation>
    <scope>NUCLEOTIDE SEQUENCE [LARGE SCALE GENOMIC DNA]</scope>
    <source>
        <strain evidence="3">T30-4</strain>
    </source>
</reference>
<sequence length="71" mass="8258">MYDGYCGPTPVARPRRRAHATPNRKDEDALVYKGATCNSYWNIWSCHESRSDPCDFTIPVSLRQRRAHFTK</sequence>
<gene>
    <name evidence="2" type="ORF">PITG_11613</name>
</gene>
<accession>D0NI58</accession>
<evidence type="ECO:0000313" key="2">
    <source>
        <dbReference type="EMBL" id="EEY59143.1"/>
    </source>
</evidence>
<proteinExistence type="predicted"/>
<dbReference type="GeneID" id="9470677"/>